<feature type="transmembrane region" description="Helical" evidence="8">
    <location>
        <begin position="360"/>
        <end position="379"/>
    </location>
</feature>
<evidence type="ECO:0000256" key="6">
    <source>
        <dbReference type="ARBA" id="ARBA00023136"/>
    </source>
</evidence>
<proteinExistence type="predicted"/>
<keyword evidence="5 8" id="KW-1133">Transmembrane helix</keyword>
<dbReference type="GO" id="GO:0030244">
    <property type="term" value="P:cellulose biosynthetic process"/>
    <property type="evidence" value="ECO:0007669"/>
    <property type="project" value="InterPro"/>
</dbReference>
<gene>
    <name evidence="9" type="ORF">IFM89_006028</name>
</gene>
<evidence type="ECO:0000313" key="9">
    <source>
        <dbReference type="EMBL" id="KAF9608101.1"/>
    </source>
</evidence>
<keyword evidence="6 8" id="KW-0472">Membrane</keyword>
<dbReference type="GO" id="GO:0016760">
    <property type="term" value="F:cellulose synthase (UDP-forming) activity"/>
    <property type="evidence" value="ECO:0007669"/>
    <property type="project" value="InterPro"/>
</dbReference>
<accession>A0A835HYM1</accession>
<evidence type="ECO:0000256" key="1">
    <source>
        <dbReference type="ARBA" id="ARBA00004127"/>
    </source>
</evidence>
<dbReference type="AlphaFoldDB" id="A0A835HYM1"/>
<evidence type="ECO:0000256" key="4">
    <source>
        <dbReference type="ARBA" id="ARBA00022692"/>
    </source>
</evidence>
<dbReference type="SUPFAM" id="SSF53448">
    <property type="entry name" value="Nucleotide-diphospho-sugar transferases"/>
    <property type="match status" value="1"/>
</dbReference>
<dbReference type="OrthoDB" id="72851at2759"/>
<evidence type="ECO:0000256" key="5">
    <source>
        <dbReference type="ARBA" id="ARBA00022989"/>
    </source>
</evidence>
<feature type="transmembrane region" description="Helical" evidence="8">
    <location>
        <begin position="391"/>
        <end position="409"/>
    </location>
</feature>
<keyword evidence="3" id="KW-0808">Transferase</keyword>
<dbReference type="GO" id="GO:0012505">
    <property type="term" value="C:endomembrane system"/>
    <property type="evidence" value="ECO:0007669"/>
    <property type="project" value="UniProtKB-SubCell"/>
</dbReference>
<keyword evidence="7" id="KW-0961">Cell wall biogenesis/degradation</keyword>
<evidence type="ECO:0000256" key="7">
    <source>
        <dbReference type="ARBA" id="ARBA00023316"/>
    </source>
</evidence>
<feature type="transmembrane region" description="Helical" evidence="8">
    <location>
        <begin position="268"/>
        <end position="286"/>
    </location>
</feature>
<evidence type="ECO:0000256" key="8">
    <source>
        <dbReference type="SAM" id="Phobius"/>
    </source>
</evidence>
<keyword evidence="4 8" id="KW-0812">Transmembrane</keyword>
<protein>
    <submittedName>
        <fullName evidence="9">Uncharacterized protein</fullName>
    </submittedName>
</protein>
<evidence type="ECO:0000256" key="3">
    <source>
        <dbReference type="ARBA" id="ARBA00022679"/>
    </source>
</evidence>
<dbReference type="InterPro" id="IPR029044">
    <property type="entry name" value="Nucleotide-diphossugar_trans"/>
</dbReference>
<keyword evidence="2" id="KW-0328">Glycosyltransferase</keyword>
<dbReference type="GO" id="GO:0071555">
    <property type="term" value="P:cell wall organization"/>
    <property type="evidence" value="ECO:0007669"/>
    <property type="project" value="UniProtKB-KW"/>
</dbReference>
<reference evidence="9 10" key="1">
    <citation type="submission" date="2020-10" db="EMBL/GenBank/DDBJ databases">
        <title>The Coptis chinensis genome and diversification of protoberbering-type alkaloids.</title>
        <authorList>
            <person name="Wang B."/>
            <person name="Shu S."/>
            <person name="Song C."/>
            <person name="Liu Y."/>
        </authorList>
    </citation>
    <scope>NUCLEOTIDE SEQUENCE [LARGE SCALE GENOMIC DNA]</scope>
    <source>
        <strain evidence="9">HL-2020</strain>
        <tissue evidence="9">Leaf</tissue>
    </source>
</reference>
<dbReference type="Proteomes" id="UP000631114">
    <property type="component" value="Unassembled WGS sequence"/>
</dbReference>
<keyword evidence="10" id="KW-1185">Reference proteome</keyword>
<comment type="subcellular location">
    <subcellularLocation>
        <location evidence="1">Endomembrane system</location>
        <topology evidence="1">Multi-pass membrane protein</topology>
    </subcellularLocation>
</comment>
<dbReference type="PANTHER" id="PTHR13301">
    <property type="entry name" value="X-BOX TRANSCRIPTION FACTOR-RELATED"/>
    <property type="match status" value="1"/>
</dbReference>
<dbReference type="Pfam" id="PF03552">
    <property type="entry name" value="Cellulose_synt"/>
    <property type="match status" value="1"/>
</dbReference>
<sequence length="444" mass="50776">MSSNYELFKKCLEKARESEEMRLSSSRDRLPLIEVMRHNETEEFIENKVNIPRLVYVSREKRSTHHHNFKAGAINVLLRVSGLISNAPYLLVLDCDMNCNDPMSARQAMCFILDPMISKELAFVQFPQYFHNISENDIYNSQMRTFFKIGFRYHSLVEDVLTGMLLHTKGWTSVYYDPPQPAFLGTGTTNLNDTLVQNTRWNSGLLQVSVSKFCPLTYQPSKMSILQTLAYSCLAFQALTSFSVLCLSIVPQLCLLKGITLYPKVSDPWFAIFAIVYMSYTIQHFVEVLCTGGSFKLFWNGQRTSFTVSAIPYLFACVDFFLKCIGMKDIDFRPTNKSSMEDEIKKYHNGIFDFETDIKFVLIFTTIATLNVASFLVGLKRAITETSYNKLFGQISLSFAIVAVYYPVLEAMALRKDKGSISTHVTVLTMGFLMVLYHMFNLLL</sequence>
<organism evidence="9 10">
    <name type="scientific">Coptis chinensis</name>
    <dbReference type="NCBI Taxonomy" id="261450"/>
    <lineage>
        <taxon>Eukaryota</taxon>
        <taxon>Viridiplantae</taxon>
        <taxon>Streptophyta</taxon>
        <taxon>Embryophyta</taxon>
        <taxon>Tracheophyta</taxon>
        <taxon>Spermatophyta</taxon>
        <taxon>Magnoliopsida</taxon>
        <taxon>Ranunculales</taxon>
        <taxon>Ranunculaceae</taxon>
        <taxon>Coptidoideae</taxon>
        <taxon>Coptis</taxon>
    </lineage>
</organism>
<dbReference type="EMBL" id="JADFTS010000004">
    <property type="protein sequence ID" value="KAF9608101.1"/>
    <property type="molecule type" value="Genomic_DNA"/>
</dbReference>
<feature type="transmembrane region" description="Helical" evidence="8">
    <location>
        <begin position="229"/>
        <end position="256"/>
    </location>
</feature>
<evidence type="ECO:0000256" key="2">
    <source>
        <dbReference type="ARBA" id="ARBA00022676"/>
    </source>
</evidence>
<dbReference type="Gene3D" id="3.90.550.10">
    <property type="entry name" value="Spore Coat Polysaccharide Biosynthesis Protein SpsA, Chain A"/>
    <property type="match status" value="1"/>
</dbReference>
<feature type="transmembrane region" description="Helical" evidence="8">
    <location>
        <begin position="421"/>
        <end position="440"/>
    </location>
</feature>
<name>A0A835HYM1_9MAGN</name>
<dbReference type="GO" id="GO:0016020">
    <property type="term" value="C:membrane"/>
    <property type="evidence" value="ECO:0007669"/>
    <property type="project" value="InterPro"/>
</dbReference>
<dbReference type="InterPro" id="IPR005150">
    <property type="entry name" value="Cellulose_synth"/>
</dbReference>
<comment type="caution">
    <text evidence="9">The sequence shown here is derived from an EMBL/GenBank/DDBJ whole genome shotgun (WGS) entry which is preliminary data.</text>
</comment>
<evidence type="ECO:0000313" key="10">
    <source>
        <dbReference type="Proteomes" id="UP000631114"/>
    </source>
</evidence>
<feature type="transmembrane region" description="Helical" evidence="8">
    <location>
        <begin position="306"/>
        <end position="325"/>
    </location>
</feature>